<feature type="domain" description="Reverse transcriptase Ty1/copia-type" evidence="1">
    <location>
        <begin position="3"/>
        <end position="99"/>
    </location>
</feature>
<accession>A0A2H6N891</accession>
<protein>
    <recommendedName>
        <fullName evidence="1">Reverse transcriptase Ty1/copia-type domain-containing protein</fullName>
    </recommendedName>
</protein>
<proteinExistence type="predicted"/>
<evidence type="ECO:0000313" key="2">
    <source>
        <dbReference type="EMBL" id="LAA24638.1"/>
    </source>
</evidence>
<organism evidence="2">
    <name type="scientific">Micrurus carvalhoi</name>
    <dbReference type="NCBI Taxonomy" id="3147026"/>
    <lineage>
        <taxon>Eukaryota</taxon>
        <taxon>Metazoa</taxon>
        <taxon>Chordata</taxon>
        <taxon>Craniata</taxon>
        <taxon>Vertebrata</taxon>
        <taxon>Euteleostomi</taxon>
        <taxon>Lepidosauria</taxon>
        <taxon>Squamata</taxon>
        <taxon>Bifurcata</taxon>
        <taxon>Unidentata</taxon>
        <taxon>Episquamata</taxon>
        <taxon>Toxicofera</taxon>
        <taxon>Serpentes</taxon>
        <taxon>Colubroidea</taxon>
        <taxon>Elapidae</taxon>
        <taxon>Elapinae</taxon>
        <taxon>Micrurus</taxon>
    </lineage>
</organism>
<reference evidence="2" key="1">
    <citation type="submission" date="2017-07" db="EMBL/GenBank/DDBJ databases">
        <authorList>
            <person name="Mikheyev A."/>
            <person name="Grau M."/>
        </authorList>
    </citation>
    <scope>NUCLEOTIDE SEQUENCE</scope>
    <source>
        <tissue evidence="2">Venom_gland</tissue>
    </source>
</reference>
<dbReference type="EMBL" id="IACI01057516">
    <property type="protein sequence ID" value="LAA24638.1"/>
    <property type="molecule type" value="Transcribed_RNA"/>
</dbReference>
<sequence>MKYTINHLDVETAYLNAPLQHTIYLKKPLGIKTDDKTDCWRLKKSLYGLKQSGYEWNQCIVKELTQIRFVAGMADPCLFKKKSDGVISLLLLFTDDTSLITKIEQ</sequence>
<dbReference type="InterPro" id="IPR013103">
    <property type="entry name" value="RVT_2"/>
</dbReference>
<name>A0A2H6N891_9SAUR</name>
<dbReference type="Pfam" id="PF07727">
    <property type="entry name" value="RVT_2"/>
    <property type="match status" value="1"/>
</dbReference>
<dbReference type="AlphaFoldDB" id="A0A2H6N891"/>
<reference evidence="2" key="2">
    <citation type="submission" date="2017-12" db="EMBL/GenBank/DDBJ databases">
        <title>Coralsnake Venomics: Analyses of Venom Gland Transcriptomes and Proteomes of Six Brazilian Taxa.</title>
        <authorList>
            <person name="Aird S.D."/>
            <person name="Jorge da Silva N."/>
            <person name="Qiu L."/>
            <person name="Villar-Briones A."/>
            <person name="Aparecida-Saddi V."/>
            <person name="Campos-Telles M.P."/>
            <person name="Grau M."/>
            <person name="Mikheyev A.S."/>
        </authorList>
    </citation>
    <scope>NUCLEOTIDE SEQUENCE</scope>
    <source>
        <tissue evidence="2">Venom_gland</tissue>
    </source>
</reference>
<evidence type="ECO:0000259" key="1">
    <source>
        <dbReference type="Pfam" id="PF07727"/>
    </source>
</evidence>